<dbReference type="InterPro" id="IPR001878">
    <property type="entry name" value="Znf_CCHC"/>
</dbReference>
<keyword evidence="8" id="KW-1185">Reference proteome</keyword>
<evidence type="ECO:0000256" key="3">
    <source>
        <dbReference type="ARBA" id="ARBA00022833"/>
    </source>
</evidence>
<dbReference type="GO" id="GO:0008270">
    <property type="term" value="F:zinc ion binding"/>
    <property type="evidence" value="ECO:0007669"/>
    <property type="project" value="UniProtKB-KW"/>
</dbReference>
<evidence type="ECO:0000259" key="6">
    <source>
        <dbReference type="PROSITE" id="PS50158"/>
    </source>
</evidence>
<feature type="domain" description="CCHC-type" evidence="6">
    <location>
        <begin position="497"/>
        <end position="511"/>
    </location>
</feature>
<accession>A0A7K7E9Y2</accession>
<name>A0A7K7E9Y2_9SYLV</name>
<evidence type="ECO:0000256" key="4">
    <source>
        <dbReference type="PROSITE-ProRule" id="PRU00047"/>
    </source>
</evidence>
<dbReference type="Proteomes" id="UP000573818">
    <property type="component" value="Unassembled WGS sequence"/>
</dbReference>
<dbReference type="Pfam" id="PF19317">
    <property type="entry name" value="Gag_p24_C"/>
    <property type="match status" value="1"/>
</dbReference>
<reference evidence="7 8" key="1">
    <citation type="submission" date="2019-09" db="EMBL/GenBank/DDBJ databases">
        <title>Bird 10,000 Genomes (B10K) Project - Family phase.</title>
        <authorList>
            <person name="Zhang G."/>
        </authorList>
    </citation>
    <scope>NUCLEOTIDE SEQUENCE [LARGE SCALE GENOMIC DNA]</scope>
    <source>
        <strain evidence="7">OUT-0013</strain>
        <tissue evidence="7">Blood</tissue>
    </source>
</reference>
<dbReference type="AlphaFoldDB" id="A0A7K7E9Y2"/>
<sequence>MDRQAAYDLFTAFLRRRGIKGLDLDKDLRLLLTHAETHGFFKDPHSVHHLSEWRAYGDKLWDLVLDDDKPAKKMSKYWKIVQNELLMVQAEKRAAENARAAQDINRNYDPSAPNPPCPSYGGHPSSRSLLFLLLLLLLPRPPPVPPAPTAPPLPPSLPSQPQLLDAPSRSPLATEPFPGALSDLAEAMARERREAWAALAKHGLENGDLTMAEATQSQVPPLMAFPVIFHPRGGGGQRAEITQVDWKLLAQLRSTVAQFGVTSEPAKQMLDYLFNSAVLLPADIKGIARLIYTPHQRLTFDTRWGEEAAASVALPRPQGDPLQGVTLDELLGTGSRIRVEDQAAMGSDKLREAMRVAKRAMDKIREPGGPPMYMAIKQGRDETLGAFVDKLMQALSKAGIAEHMQDALLKQCIIQNGNHTTRSLIATAPGNWNVQDLLDKAMTMPVGSQVFMVEALNKIGEGLAAQSQVQNQVLAALAPLQAAVAQNRAAPPNARMKCFRCGKPGHVRRECQAPGVWCKLCQSSTHNASACRRRQGPGNFKDSARTSRARTQVVAQTAPASPLQQLAASDTTWQQQ</sequence>
<gene>
    <name evidence="7" type="primary">Ervk8_1</name>
    <name evidence="7" type="ORF">SYLATR_R06805</name>
</gene>
<dbReference type="Pfam" id="PF00098">
    <property type="entry name" value="zf-CCHC"/>
    <property type="match status" value="1"/>
</dbReference>
<dbReference type="GO" id="GO:0003676">
    <property type="term" value="F:nucleic acid binding"/>
    <property type="evidence" value="ECO:0007669"/>
    <property type="project" value="InterPro"/>
</dbReference>
<feature type="compositionally biased region" description="Pro residues" evidence="5">
    <location>
        <begin position="143"/>
        <end position="158"/>
    </location>
</feature>
<feature type="non-terminal residue" evidence="7">
    <location>
        <position position="1"/>
    </location>
</feature>
<keyword evidence="1" id="KW-0479">Metal-binding</keyword>
<dbReference type="Gene3D" id="4.10.60.10">
    <property type="entry name" value="Zinc finger, CCHC-type"/>
    <property type="match status" value="1"/>
</dbReference>
<keyword evidence="3" id="KW-0862">Zinc</keyword>
<protein>
    <submittedName>
        <fullName evidence="7">GAK8 protein</fullName>
    </submittedName>
</protein>
<feature type="non-terminal residue" evidence="7">
    <location>
        <position position="576"/>
    </location>
</feature>
<evidence type="ECO:0000256" key="2">
    <source>
        <dbReference type="ARBA" id="ARBA00022771"/>
    </source>
</evidence>
<dbReference type="InterPro" id="IPR008919">
    <property type="entry name" value="Retrov_capsid_N"/>
</dbReference>
<dbReference type="InterPro" id="IPR050195">
    <property type="entry name" value="Primate_lentivir_Gag_pol-like"/>
</dbReference>
<dbReference type="SUPFAM" id="SSF47943">
    <property type="entry name" value="Retrovirus capsid protein, N-terminal core domain"/>
    <property type="match status" value="1"/>
</dbReference>
<dbReference type="PANTHER" id="PTHR40389:SF3">
    <property type="entry name" value="IGE-BINDING PROTEIN"/>
    <property type="match status" value="1"/>
</dbReference>
<dbReference type="SUPFAM" id="SSF47353">
    <property type="entry name" value="Retrovirus capsid dimerization domain-like"/>
    <property type="match status" value="1"/>
</dbReference>
<feature type="region of interest" description="Disordered" evidence="5">
    <location>
        <begin position="530"/>
        <end position="576"/>
    </location>
</feature>
<dbReference type="Gene3D" id="1.10.1200.30">
    <property type="match status" value="1"/>
</dbReference>
<evidence type="ECO:0000313" key="8">
    <source>
        <dbReference type="Proteomes" id="UP000573818"/>
    </source>
</evidence>
<evidence type="ECO:0000313" key="7">
    <source>
        <dbReference type="EMBL" id="NWY41303.1"/>
    </source>
</evidence>
<dbReference type="InterPro" id="IPR008916">
    <property type="entry name" value="Retrov_capsid_C"/>
</dbReference>
<dbReference type="Gene3D" id="1.10.375.10">
    <property type="entry name" value="Human Immunodeficiency Virus Type 1 Capsid Protein"/>
    <property type="match status" value="1"/>
</dbReference>
<dbReference type="Pfam" id="PF00607">
    <property type="entry name" value="Gag_p24"/>
    <property type="match status" value="1"/>
</dbReference>
<feature type="compositionally biased region" description="Low complexity" evidence="5">
    <location>
        <begin position="159"/>
        <end position="168"/>
    </location>
</feature>
<dbReference type="GO" id="GO:0016032">
    <property type="term" value="P:viral process"/>
    <property type="evidence" value="ECO:0007669"/>
    <property type="project" value="InterPro"/>
</dbReference>
<evidence type="ECO:0000256" key="1">
    <source>
        <dbReference type="ARBA" id="ARBA00022723"/>
    </source>
</evidence>
<evidence type="ECO:0000256" key="5">
    <source>
        <dbReference type="SAM" id="MobiDB-lite"/>
    </source>
</evidence>
<comment type="caution">
    <text evidence="7">The sequence shown here is derived from an EMBL/GenBank/DDBJ whole genome shotgun (WGS) entry which is preliminary data.</text>
</comment>
<dbReference type="InterPro" id="IPR045345">
    <property type="entry name" value="Gag_p24_C"/>
</dbReference>
<dbReference type="PROSITE" id="PS50158">
    <property type="entry name" value="ZF_CCHC"/>
    <property type="match status" value="1"/>
</dbReference>
<dbReference type="EMBL" id="VZSL01000046">
    <property type="protein sequence ID" value="NWY41303.1"/>
    <property type="molecule type" value="Genomic_DNA"/>
</dbReference>
<proteinExistence type="predicted"/>
<dbReference type="SUPFAM" id="SSF57756">
    <property type="entry name" value="Retrovirus zinc finger-like domains"/>
    <property type="match status" value="1"/>
</dbReference>
<keyword evidence="2 4" id="KW-0863">Zinc-finger</keyword>
<dbReference type="InterPro" id="IPR036875">
    <property type="entry name" value="Znf_CCHC_sf"/>
</dbReference>
<feature type="compositionally biased region" description="Polar residues" evidence="5">
    <location>
        <begin position="549"/>
        <end position="576"/>
    </location>
</feature>
<organism evidence="7 8">
    <name type="scientific">Sylvia atricapilla</name>
    <name type="common">blackcap</name>
    <dbReference type="NCBI Taxonomy" id="48155"/>
    <lineage>
        <taxon>Eukaryota</taxon>
        <taxon>Metazoa</taxon>
        <taxon>Chordata</taxon>
        <taxon>Craniata</taxon>
        <taxon>Vertebrata</taxon>
        <taxon>Euteleostomi</taxon>
        <taxon>Archelosauria</taxon>
        <taxon>Archosauria</taxon>
        <taxon>Dinosauria</taxon>
        <taxon>Saurischia</taxon>
        <taxon>Theropoda</taxon>
        <taxon>Coelurosauria</taxon>
        <taxon>Aves</taxon>
        <taxon>Neognathae</taxon>
        <taxon>Neoaves</taxon>
        <taxon>Telluraves</taxon>
        <taxon>Australaves</taxon>
        <taxon>Passeriformes</taxon>
        <taxon>Sylvioidea</taxon>
        <taxon>Sylviidae</taxon>
        <taxon>Sylviinae</taxon>
        <taxon>Sylvia</taxon>
    </lineage>
</organism>
<dbReference type="SMART" id="SM00343">
    <property type="entry name" value="ZnF_C2HC"/>
    <property type="match status" value="2"/>
</dbReference>
<dbReference type="PANTHER" id="PTHR40389">
    <property type="entry name" value="ENDOGENOUS RETROVIRUS GROUP K MEMBER 24 GAG POLYPROTEIN-RELATED"/>
    <property type="match status" value="1"/>
</dbReference>
<feature type="region of interest" description="Disordered" evidence="5">
    <location>
        <begin position="143"/>
        <end position="175"/>
    </location>
</feature>